<dbReference type="Proteomes" id="UP000003860">
    <property type="component" value="Unassembled WGS sequence"/>
</dbReference>
<comment type="caution">
    <text evidence="1">The sequence shown here is derived from an EMBL/GenBank/DDBJ whole genome shotgun (WGS) entry which is preliminary data.</text>
</comment>
<reference evidence="1" key="1">
    <citation type="submission" date="2009-07" db="EMBL/GenBank/DDBJ databases">
        <authorList>
            <consortium name="US DOE Joint Genome Institute (JGI-PGF)"/>
            <person name="Lucas S."/>
            <person name="Copeland A."/>
            <person name="Lapidus A."/>
            <person name="Glavina del Rio T."/>
            <person name="Tice H."/>
            <person name="Bruce D."/>
            <person name="Goodwin L."/>
            <person name="Pitluck S."/>
            <person name="Larimer F."/>
            <person name="Land M.L."/>
            <person name="Mouttaki H."/>
            <person name="He Z."/>
            <person name="Zhou J."/>
            <person name="Hemme C.L."/>
        </authorList>
    </citation>
    <scope>NUCLEOTIDE SEQUENCE</scope>
    <source>
        <strain evidence="1">DSM 2782</strain>
    </source>
</reference>
<reference evidence="1" key="2">
    <citation type="submission" date="2011-01" db="EMBL/GenBank/DDBJ databases">
        <title>The Non-contiguous Finished genome of Clostridium papyrosolvens.</title>
        <authorList>
            <person name="Lucas S."/>
            <person name="Copeland A."/>
            <person name="Lapidus A."/>
            <person name="Cheng J.-F."/>
            <person name="Goodwin L."/>
            <person name="Pitluck S."/>
            <person name="Misra M."/>
            <person name="Chertkov O."/>
            <person name="Detter J.C."/>
            <person name="Han C."/>
            <person name="Tapia R."/>
            <person name="Land M."/>
            <person name="Hauser L."/>
            <person name="Kyrpides N."/>
            <person name="Ivanova N."/>
            <person name="Pagani I."/>
            <person name="Mouttaki H."/>
            <person name="He Z."/>
            <person name="Zhou J."/>
            <person name="Hemme C.L."/>
            <person name="Woyke T."/>
        </authorList>
    </citation>
    <scope>NUCLEOTIDE SEQUENCE [LARGE SCALE GENOMIC DNA]</scope>
    <source>
        <strain evidence="1">DSM 2782</strain>
    </source>
</reference>
<dbReference type="NCBIfam" id="TIGR04118">
    <property type="entry name" value="Cxxx_AC3_0185"/>
    <property type="match status" value="1"/>
</dbReference>
<gene>
    <name evidence="1" type="ORF">Cpap_2270</name>
</gene>
<name>F1TCZ9_9FIRM</name>
<dbReference type="STRING" id="588581.Cpap_2270"/>
<dbReference type="InterPro" id="IPR026424">
    <property type="entry name" value="Cxxx_AC3_0185"/>
</dbReference>
<accession>F1TCZ9</accession>
<dbReference type="AlphaFoldDB" id="F1TCZ9"/>
<organism evidence="1 2">
    <name type="scientific">Ruminiclostridium papyrosolvens DSM 2782</name>
    <dbReference type="NCBI Taxonomy" id="588581"/>
    <lineage>
        <taxon>Bacteria</taxon>
        <taxon>Bacillati</taxon>
        <taxon>Bacillota</taxon>
        <taxon>Clostridia</taxon>
        <taxon>Eubacteriales</taxon>
        <taxon>Oscillospiraceae</taxon>
        <taxon>Ruminiclostridium</taxon>
    </lineage>
</organism>
<evidence type="ECO:0000313" key="1">
    <source>
        <dbReference type="EMBL" id="EGD47866.1"/>
    </source>
</evidence>
<proteinExistence type="predicted"/>
<sequence>MDRLFSNKKIGKPRQDISGYAFCNVCDGTCSGCYGGCTGGCYVNCNTGCQTHCGYSCGYNCVTTSGM</sequence>
<keyword evidence="2" id="KW-1185">Reference proteome</keyword>
<evidence type="ECO:0000313" key="2">
    <source>
        <dbReference type="Proteomes" id="UP000003860"/>
    </source>
</evidence>
<protein>
    <submittedName>
        <fullName evidence="1">Uncharacterized protein</fullName>
    </submittedName>
</protein>
<dbReference type="RefSeq" id="WP_004619252.1">
    <property type="nucleotide sequence ID" value="NZ_ACXX02000006.1"/>
</dbReference>
<dbReference type="EMBL" id="ACXX02000006">
    <property type="protein sequence ID" value="EGD47866.1"/>
    <property type="molecule type" value="Genomic_DNA"/>
</dbReference>